<organism evidence="1 2">
    <name type="scientific">Escherichia coli</name>
    <dbReference type="NCBI Taxonomy" id="562"/>
    <lineage>
        <taxon>Bacteria</taxon>
        <taxon>Pseudomonadati</taxon>
        <taxon>Pseudomonadota</taxon>
        <taxon>Gammaproteobacteria</taxon>
        <taxon>Enterobacterales</taxon>
        <taxon>Enterobacteriaceae</taxon>
        <taxon>Escherichia</taxon>
    </lineage>
</organism>
<sequence length="109" mass="12844">MVVFNYTKINKQLEKLLGGIARKQTSERNKVGLYTRIKKESDFLSMDRFMVEIENIIRLERFPTSIYPVFSHSFIERELPLLNLARSQYKRAISKKVANSIFILCKKLT</sequence>
<name>A0A376LFW9_ECOLX</name>
<protein>
    <submittedName>
        <fullName evidence="1">Uncharacterized protein</fullName>
    </submittedName>
</protein>
<dbReference type="Proteomes" id="UP000254877">
    <property type="component" value="Unassembled WGS sequence"/>
</dbReference>
<evidence type="ECO:0000313" key="2">
    <source>
        <dbReference type="Proteomes" id="UP000254877"/>
    </source>
</evidence>
<evidence type="ECO:0000313" key="1">
    <source>
        <dbReference type="EMBL" id="STF43188.1"/>
    </source>
</evidence>
<accession>A0A376LFW9</accession>
<reference evidence="1 2" key="1">
    <citation type="submission" date="2018-06" db="EMBL/GenBank/DDBJ databases">
        <authorList>
            <consortium name="Pathogen Informatics"/>
            <person name="Doyle S."/>
        </authorList>
    </citation>
    <scope>NUCLEOTIDE SEQUENCE [LARGE SCALE GENOMIC DNA]</scope>
    <source>
        <strain evidence="1 2">NCTC7928</strain>
    </source>
</reference>
<proteinExistence type="predicted"/>
<dbReference type="AlphaFoldDB" id="A0A376LFW9"/>
<dbReference type="EMBL" id="UGAB01000002">
    <property type="protein sequence ID" value="STF43188.1"/>
    <property type="molecule type" value="Genomic_DNA"/>
</dbReference>
<gene>
    <name evidence="1" type="ORF">NCTC7928_03875</name>
</gene>